<dbReference type="InterPro" id="IPR035906">
    <property type="entry name" value="MetI-like_sf"/>
</dbReference>
<evidence type="ECO:0000313" key="9">
    <source>
        <dbReference type="EMBL" id="CAI8035803.1"/>
    </source>
</evidence>
<dbReference type="SUPFAM" id="SSF161098">
    <property type="entry name" value="MetI-like"/>
    <property type="match status" value="1"/>
</dbReference>
<comment type="subcellular location">
    <subcellularLocation>
        <location evidence="1">Cell membrane</location>
        <topology evidence="1">Multi-pass membrane protein</topology>
    </subcellularLocation>
</comment>
<dbReference type="Proteomes" id="UP001174909">
    <property type="component" value="Unassembled WGS sequence"/>
</dbReference>
<comment type="caution">
    <text evidence="9">The sequence shown here is derived from an EMBL/GenBank/DDBJ whole genome shotgun (WGS) entry which is preliminary data.</text>
</comment>
<keyword evidence="10" id="KW-1185">Reference proteome</keyword>
<gene>
    <name evidence="9" type="ORF">GBAR_LOCUS20080</name>
</gene>
<feature type="transmembrane region" description="Helical" evidence="7">
    <location>
        <begin position="119"/>
        <end position="139"/>
    </location>
</feature>
<dbReference type="GO" id="GO:0055085">
    <property type="term" value="P:transmembrane transport"/>
    <property type="evidence" value="ECO:0007669"/>
    <property type="project" value="InterPro"/>
</dbReference>
<name>A0AA35STW1_GEOBA</name>
<organism evidence="9 10">
    <name type="scientific">Geodia barretti</name>
    <name type="common">Barrett's horny sponge</name>
    <dbReference type="NCBI Taxonomy" id="519541"/>
    <lineage>
        <taxon>Eukaryota</taxon>
        <taxon>Metazoa</taxon>
        <taxon>Porifera</taxon>
        <taxon>Demospongiae</taxon>
        <taxon>Heteroscleromorpha</taxon>
        <taxon>Tetractinellida</taxon>
        <taxon>Astrophorina</taxon>
        <taxon>Geodiidae</taxon>
        <taxon>Geodia</taxon>
    </lineage>
</organism>
<evidence type="ECO:0000313" key="10">
    <source>
        <dbReference type="Proteomes" id="UP001174909"/>
    </source>
</evidence>
<dbReference type="PROSITE" id="PS50928">
    <property type="entry name" value="ABC_TM1"/>
    <property type="match status" value="1"/>
</dbReference>
<dbReference type="InterPro" id="IPR050809">
    <property type="entry name" value="UgpAE/MalFG_permease"/>
</dbReference>
<keyword evidence="5 7" id="KW-1133">Transmembrane helix</keyword>
<dbReference type="Pfam" id="PF00528">
    <property type="entry name" value="BPD_transp_1"/>
    <property type="match status" value="1"/>
</dbReference>
<keyword evidence="4 7" id="KW-0812">Transmembrane</keyword>
<dbReference type="GO" id="GO:0005886">
    <property type="term" value="C:plasma membrane"/>
    <property type="evidence" value="ECO:0007669"/>
    <property type="project" value="UniProtKB-SubCell"/>
</dbReference>
<reference evidence="9" key="1">
    <citation type="submission" date="2023-03" db="EMBL/GenBank/DDBJ databases">
        <authorList>
            <person name="Steffen K."/>
            <person name="Cardenas P."/>
        </authorList>
    </citation>
    <scope>NUCLEOTIDE SEQUENCE</scope>
</reference>
<sequence length="153" mass="17215">MEAINFLTYSPTFRGLLVVTAIWQGVGWTAIIYMAALSSIDTYLYESAAIDGANRIQQAIYITIPSLVPVITILFIINLGQMLDAGFDQIFNLYNPMVYERADIIDTYVYRRGIMMAQFAYSAAVGLFKNVVGVTLVVLSNTIIRRFTEYGLW</sequence>
<evidence type="ECO:0000256" key="1">
    <source>
        <dbReference type="ARBA" id="ARBA00004651"/>
    </source>
</evidence>
<evidence type="ECO:0000256" key="5">
    <source>
        <dbReference type="ARBA" id="ARBA00022989"/>
    </source>
</evidence>
<dbReference type="PANTHER" id="PTHR43227:SF11">
    <property type="entry name" value="BLL4140 PROTEIN"/>
    <property type="match status" value="1"/>
</dbReference>
<feature type="domain" description="ABC transmembrane type-1" evidence="8">
    <location>
        <begin position="1"/>
        <end position="140"/>
    </location>
</feature>
<evidence type="ECO:0000256" key="6">
    <source>
        <dbReference type="ARBA" id="ARBA00023136"/>
    </source>
</evidence>
<evidence type="ECO:0000256" key="2">
    <source>
        <dbReference type="ARBA" id="ARBA00022448"/>
    </source>
</evidence>
<evidence type="ECO:0000259" key="8">
    <source>
        <dbReference type="PROSITE" id="PS50928"/>
    </source>
</evidence>
<dbReference type="InterPro" id="IPR000515">
    <property type="entry name" value="MetI-like"/>
</dbReference>
<evidence type="ECO:0000256" key="7">
    <source>
        <dbReference type="SAM" id="Phobius"/>
    </source>
</evidence>
<proteinExistence type="predicted"/>
<evidence type="ECO:0000256" key="3">
    <source>
        <dbReference type="ARBA" id="ARBA00022475"/>
    </source>
</evidence>
<keyword evidence="3" id="KW-1003">Cell membrane</keyword>
<dbReference type="EMBL" id="CASHTH010002826">
    <property type="protein sequence ID" value="CAI8035803.1"/>
    <property type="molecule type" value="Genomic_DNA"/>
</dbReference>
<accession>A0AA35STW1</accession>
<dbReference type="AlphaFoldDB" id="A0AA35STW1"/>
<dbReference type="PANTHER" id="PTHR43227">
    <property type="entry name" value="BLL4140 PROTEIN"/>
    <property type="match status" value="1"/>
</dbReference>
<dbReference type="Gene3D" id="1.10.3720.10">
    <property type="entry name" value="MetI-like"/>
    <property type="match status" value="1"/>
</dbReference>
<feature type="transmembrane region" description="Helical" evidence="7">
    <location>
        <begin position="15"/>
        <end position="38"/>
    </location>
</feature>
<keyword evidence="2" id="KW-0813">Transport</keyword>
<feature type="transmembrane region" description="Helical" evidence="7">
    <location>
        <begin position="59"/>
        <end position="77"/>
    </location>
</feature>
<protein>
    <submittedName>
        <fullName evidence="9">Uncharacterized multiple-sugar transport system permease YteP</fullName>
    </submittedName>
</protein>
<keyword evidence="6 7" id="KW-0472">Membrane</keyword>
<evidence type="ECO:0000256" key="4">
    <source>
        <dbReference type="ARBA" id="ARBA00022692"/>
    </source>
</evidence>